<feature type="domain" description="C-type lectin" evidence="2">
    <location>
        <begin position="68"/>
        <end position="186"/>
    </location>
</feature>
<dbReference type="Ensembl" id="ENSPNAT00000000865.2">
    <property type="protein sequence ID" value="ENSPNAP00000028087.2"/>
    <property type="gene ID" value="ENSPNAG00000013668.2"/>
</dbReference>
<dbReference type="RefSeq" id="XP_037390592.1">
    <property type="nucleotide sequence ID" value="XM_037534695.1"/>
</dbReference>
<reference evidence="3" key="3">
    <citation type="submission" date="2025-09" db="UniProtKB">
        <authorList>
            <consortium name="Ensembl"/>
        </authorList>
    </citation>
    <scope>IDENTIFICATION</scope>
</reference>
<dbReference type="InterPro" id="IPR001304">
    <property type="entry name" value="C-type_lectin-like"/>
</dbReference>
<dbReference type="AlphaFoldDB" id="A0A3B4DUM5"/>
<dbReference type="InterPro" id="IPR050111">
    <property type="entry name" value="C-type_lectin/snaclec_domain"/>
</dbReference>
<dbReference type="Gene3D" id="3.10.100.10">
    <property type="entry name" value="Mannose-Binding Protein A, subunit A"/>
    <property type="match status" value="1"/>
</dbReference>
<evidence type="ECO:0000256" key="1">
    <source>
        <dbReference type="SAM" id="SignalP"/>
    </source>
</evidence>
<evidence type="ECO:0000259" key="2">
    <source>
        <dbReference type="PROSITE" id="PS50041"/>
    </source>
</evidence>
<dbReference type="SMART" id="SM00034">
    <property type="entry name" value="CLECT"/>
    <property type="match status" value="1"/>
</dbReference>
<dbReference type="Proteomes" id="UP001501920">
    <property type="component" value="Chromosome 2"/>
</dbReference>
<dbReference type="InterPro" id="IPR002353">
    <property type="entry name" value="AntifreezeII"/>
</dbReference>
<dbReference type="SUPFAM" id="SSF56436">
    <property type="entry name" value="C-type lectin-like"/>
    <property type="match status" value="1"/>
</dbReference>
<proteinExistence type="predicted"/>
<organism evidence="3 4">
    <name type="scientific">Pygocentrus nattereri</name>
    <name type="common">Red-bellied piranha</name>
    <dbReference type="NCBI Taxonomy" id="42514"/>
    <lineage>
        <taxon>Eukaryota</taxon>
        <taxon>Metazoa</taxon>
        <taxon>Chordata</taxon>
        <taxon>Craniata</taxon>
        <taxon>Vertebrata</taxon>
        <taxon>Euteleostomi</taxon>
        <taxon>Actinopterygii</taxon>
        <taxon>Neopterygii</taxon>
        <taxon>Teleostei</taxon>
        <taxon>Ostariophysi</taxon>
        <taxon>Characiformes</taxon>
        <taxon>Characoidei</taxon>
        <taxon>Pygocentrus</taxon>
    </lineage>
</organism>
<sequence length="190" mass="21771">MVRVTEMSLLFVLFMASLASEVTEVDFSAVIEDTIQLDLSTFVKEQTDKKVTAAQPCLPACPFGWVKFDGRCFNYFSQAVDWATAEALCLNEGANLVSIHNRYEHQLVKAVIRAHDPIENPTWLGLNNCQKRDSWFWSDGTKYDYSKWNRGEPNHSNNECCVHVNWGDQKDWNDVLCNHAYPFVCVKRPA</sequence>
<dbReference type="CDD" id="cd00037">
    <property type="entry name" value="CLECT"/>
    <property type="match status" value="1"/>
</dbReference>
<dbReference type="InterPro" id="IPR016186">
    <property type="entry name" value="C-type_lectin-like/link_sf"/>
</dbReference>
<dbReference type="PROSITE" id="PS50041">
    <property type="entry name" value="C_TYPE_LECTIN_2"/>
    <property type="match status" value="1"/>
</dbReference>
<evidence type="ECO:0000313" key="4">
    <source>
        <dbReference type="Proteomes" id="UP001501920"/>
    </source>
</evidence>
<feature type="signal peptide" evidence="1">
    <location>
        <begin position="1"/>
        <end position="19"/>
    </location>
</feature>
<dbReference type="InterPro" id="IPR016187">
    <property type="entry name" value="CTDL_fold"/>
</dbReference>
<dbReference type="GeneTree" id="ENSGT01150000286973"/>
<reference evidence="3 4" key="1">
    <citation type="submission" date="2020-10" db="EMBL/GenBank/DDBJ databases">
        <title>Pygocentrus nattereri (red-bellied piranha) genome, fPygNat1, primary haplotype.</title>
        <authorList>
            <person name="Myers G."/>
            <person name="Meyer A."/>
            <person name="Karagic N."/>
            <person name="Pippel M."/>
            <person name="Winkler S."/>
            <person name="Tracey A."/>
            <person name="Wood J."/>
            <person name="Formenti G."/>
            <person name="Howe K."/>
            <person name="Fedrigo O."/>
            <person name="Jarvis E.D."/>
        </authorList>
    </citation>
    <scope>NUCLEOTIDE SEQUENCE [LARGE SCALE GENOMIC DNA]</scope>
</reference>
<protein>
    <recommendedName>
        <fullName evidence="2">C-type lectin domain-containing protein</fullName>
    </recommendedName>
</protein>
<reference evidence="3" key="2">
    <citation type="submission" date="2025-08" db="UniProtKB">
        <authorList>
            <consortium name="Ensembl"/>
        </authorList>
    </citation>
    <scope>IDENTIFICATION</scope>
</reference>
<dbReference type="PANTHER" id="PTHR22803">
    <property type="entry name" value="MANNOSE, PHOSPHOLIPASE, LECTIN RECEPTOR RELATED"/>
    <property type="match status" value="1"/>
</dbReference>
<dbReference type="GeneID" id="108415622"/>
<evidence type="ECO:0000313" key="3">
    <source>
        <dbReference type="Ensembl" id="ENSPNAP00000028087.2"/>
    </source>
</evidence>
<dbReference type="PRINTS" id="PR00356">
    <property type="entry name" value="ANTIFREEZEII"/>
</dbReference>
<feature type="chain" id="PRO_5043310348" description="C-type lectin domain-containing protein" evidence="1">
    <location>
        <begin position="20"/>
        <end position="190"/>
    </location>
</feature>
<name>A0A3B4DUM5_PYGNA</name>
<accession>A0A3B4DUM5</accession>
<keyword evidence="1" id="KW-0732">Signal</keyword>
<keyword evidence="4" id="KW-1185">Reference proteome</keyword>
<dbReference type="Pfam" id="PF00059">
    <property type="entry name" value="Lectin_C"/>
    <property type="match status" value="1"/>
</dbReference>